<dbReference type="Pfam" id="PF00258">
    <property type="entry name" value="Flavodoxin_1"/>
    <property type="match status" value="1"/>
</dbReference>
<dbReference type="PANTHER" id="PTHR19384:SF128">
    <property type="entry name" value="NADPH OXIDOREDUCTASE A"/>
    <property type="match status" value="1"/>
</dbReference>
<evidence type="ECO:0000259" key="13">
    <source>
        <dbReference type="PROSITE" id="PS50902"/>
    </source>
</evidence>
<keyword evidence="9" id="KW-0249">Electron transport</keyword>
<evidence type="ECO:0000256" key="1">
    <source>
        <dbReference type="ARBA" id="ARBA00001917"/>
    </source>
</evidence>
<evidence type="ECO:0000256" key="10">
    <source>
        <dbReference type="ARBA" id="ARBA00023002"/>
    </source>
</evidence>
<dbReference type="Gene3D" id="1.20.990.10">
    <property type="entry name" value="NADPH-cytochrome p450 Reductase, Chain A, domain 3"/>
    <property type="match status" value="1"/>
</dbReference>
<keyword evidence="10" id="KW-0560">Oxidoreductase</keyword>
<dbReference type="InterPro" id="IPR017938">
    <property type="entry name" value="Riboflavin_synthase-like_b-brl"/>
</dbReference>
<dbReference type="Pfam" id="PF00667">
    <property type="entry name" value="FAD_binding_1"/>
    <property type="match status" value="1"/>
</dbReference>
<dbReference type="InterPro" id="IPR023173">
    <property type="entry name" value="NADPH_Cyt_P450_Rdtase_alpha"/>
</dbReference>
<dbReference type="InterPro" id="IPR001709">
    <property type="entry name" value="Flavoprot_Pyr_Nucl_cyt_Rdtase"/>
</dbReference>
<comment type="cofactor">
    <cofactor evidence="2">
        <name>FAD</name>
        <dbReference type="ChEBI" id="CHEBI:57692"/>
    </cofactor>
</comment>
<name>A0ABP8JKP0_9ACTN</name>
<dbReference type="Pfam" id="PF00175">
    <property type="entry name" value="NAD_binding_1"/>
    <property type="match status" value="1"/>
</dbReference>
<gene>
    <name evidence="15" type="ORF">GCM10023147_21980</name>
</gene>
<dbReference type="Gene3D" id="3.40.50.360">
    <property type="match status" value="1"/>
</dbReference>
<keyword evidence="8" id="KW-0521">NADP</keyword>
<dbReference type="PIRSF" id="PIRSF000207">
    <property type="entry name" value="SiR-FP_CysJ"/>
    <property type="match status" value="1"/>
</dbReference>
<evidence type="ECO:0000256" key="7">
    <source>
        <dbReference type="ARBA" id="ARBA00022827"/>
    </source>
</evidence>
<evidence type="ECO:0000256" key="12">
    <source>
        <dbReference type="SAM" id="MobiDB-lite"/>
    </source>
</evidence>
<feature type="domain" description="FAD-binding FR-type" evidence="14">
    <location>
        <begin position="234"/>
        <end position="451"/>
    </location>
</feature>
<organism evidence="15 16">
    <name type="scientific">Tsukamurella soli</name>
    <dbReference type="NCBI Taxonomy" id="644556"/>
    <lineage>
        <taxon>Bacteria</taxon>
        <taxon>Bacillati</taxon>
        <taxon>Actinomycetota</taxon>
        <taxon>Actinomycetes</taxon>
        <taxon>Mycobacteriales</taxon>
        <taxon>Tsukamurellaceae</taxon>
        <taxon>Tsukamurella</taxon>
    </lineage>
</organism>
<evidence type="ECO:0000256" key="3">
    <source>
        <dbReference type="ARBA" id="ARBA00022448"/>
    </source>
</evidence>
<dbReference type="NCBIfam" id="NF004859">
    <property type="entry name" value="PRK06214.1"/>
    <property type="match status" value="1"/>
</dbReference>
<keyword evidence="16" id="KW-1185">Reference proteome</keyword>
<dbReference type="InterPro" id="IPR001433">
    <property type="entry name" value="OxRdtase_FAD/NAD-bd"/>
</dbReference>
<dbReference type="Gene3D" id="2.40.30.10">
    <property type="entry name" value="Translation factors"/>
    <property type="match status" value="1"/>
</dbReference>
<dbReference type="SUPFAM" id="SSF52218">
    <property type="entry name" value="Flavoproteins"/>
    <property type="match status" value="1"/>
</dbReference>
<evidence type="ECO:0000313" key="16">
    <source>
        <dbReference type="Proteomes" id="UP001500635"/>
    </source>
</evidence>
<feature type="region of interest" description="Disordered" evidence="12">
    <location>
        <begin position="1"/>
        <end position="24"/>
    </location>
</feature>
<dbReference type="InterPro" id="IPR017927">
    <property type="entry name" value="FAD-bd_FR_type"/>
</dbReference>
<evidence type="ECO:0000256" key="6">
    <source>
        <dbReference type="ARBA" id="ARBA00022643"/>
    </source>
</evidence>
<dbReference type="SUPFAM" id="SSF52343">
    <property type="entry name" value="Ferredoxin reductase-like, C-terminal NADP-linked domain"/>
    <property type="match status" value="1"/>
</dbReference>
<keyword evidence="4" id="KW-0028">Amino-acid biosynthesis</keyword>
<keyword evidence="3" id="KW-0813">Transport</keyword>
<feature type="compositionally biased region" description="Pro residues" evidence="12">
    <location>
        <begin position="1"/>
        <end position="12"/>
    </location>
</feature>
<feature type="domain" description="Flavodoxin-like" evidence="13">
    <location>
        <begin position="58"/>
        <end position="196"/>
    </location>
</feature>
<dbReference type="CDD" id="cd06199">
    <property type="entry name" value="SiR"/>
    <property type="match status" value="1"/>
</dbReference>
<evidence type="ECO:0000259" key="14">
    <source>
        <dbReference type="PROSITE" id="PS51384"/>
    </source>
</evidence>
<protein>
    <submittedName>
        <fullName evidence="15">Sulfite reductase flavoprotein subunit alpha</fullName>
    </submittedName>
</protein>
<dbReference type="PROSITE" id="PS50902">
    <property type="entry name" value="FLAVODOXIN_LIKE"/>
    <property type="match status" value="1"/>
</dbReference>
<feature type="region of interest" description="Disordered" evidence="12">
    <location>
        <begin position="212"/>
        <end position="234"/>
    </location>
</feature>
<keyword evidence="7" id="KW-0274">FAD</keyword>
<dbReference type="InterPro" id="IPR003097">
    <property type="entry name" value="CysJ-like_FAD-binding"/>
</dbReference>
<keyword evidence="11" id="KW-0198">Cysteine biosynthesis</keyword>
<evidence type="ECO:0000256" key="9">
    <source>
        <dbReference type="ARBA" id="ARBA00022982"/>
    </source>
</evidence>
<comment type="cofactor">
    <cofactor evidence="1">
        <name>FMN</name>
        <dbReference type="ChEBI" id="CHEBI:58210"/>
    </cofactor>
</comment>
<evidence type="ECO:0000256" key="4">
    <source>
        <dbReference type="ARBA" id="ARBA00022605"/>
    </source>
</evidence>
<dbReference type="Gene3D" id="3.40.50.80">
    <property type="entry name" value="Nucleotide-binding domain of ferredoxin-NADP reductase (FNR) module"/>
    <property type="match status" value="1"/>
</dbReference>
<dbReference type="PRINTS" id="PR00371">
    <property type="entry name" value="FPNCR"/>
</dbReference>
<dbReference type="PROSITE" id="PS51384">
    <property type="entry name" value="FAD_FR"/>
    <property type="match status" value="1"/>
</dbReference>
<dbReference type="InterPro" id="IPR039261">
    <property type="entry name" value="FNR_nucleotide-bd"/>
</dbReference>
<proteinExistence type="predicted"/>
<comment type="caution">
    <text evidence="15">The sequence shown here is derived from an EMBL/GenBank/DDBJ whole genome shotgun (WGS) entry which is preliminary data.</text>
</comment>
<evidence type="ECO:0000256" key="5">
    <source>
        <dbReference type="ARBA" id="ARBA00022630"/>
    </source>
</evidence>
<evidence type="ECO:0000256" key="8">
    <source>
        <dbReference type="ARBA" id="ARBA00022857"/>
    </source>
</evidence>
<dbReference type="Proteomes" id="UP001500635">
    <property type="component" value="Unassembled WGS sequence"/>
</dbReference>
<dbReference type="InterPro" id="IPR008254">
    <property type="entry name" value="Flavodoxin/NO_synth"/>
</dbReference>
<dbReference type="InterPro" id="IPR001094">
    <property type="entry name" value="Flavdoxin-like"/>
</dbReference>
<dbReference type="InterPro" id="IPR029039">
    <property type="entry name" value="Flavoprotein-like_sf"/>
</dbReference>
<evidence type="ECO:0000256" key="11">
    <source>
        <dbReference type="ARBA" id="ARBA00023192"/>
    </source>
</evidence>
<reference evidence="16" key="1">
    <citation type="journal article" date="2019" name="Int. J. Syst. Evol. Microbiol.">
        <title>The Global Catalogue of Microorganisms (GCM) 10K type strain sequencing project: providing services to taxonomists for standard genome sequencing and annotation.</title>
        <authorList>
            <consortium name="The Broad Institute Genomics Platform"/>
            <consortium name="The Broad Institute Genome Sequencing Center for Infectious Disease"/>
            <person name="Wu L."/>
            <person name="Ma J."/>
        </authorList>
    </citation>
    <scope>NUCLEOTIDE SEQUENCE [LARGE SCALE GENOMIC DNA]</scope>
    <source>
        <strain evidence="16">JCM 17688</strain>
    </source>
</reference>
<dbReference type="InterPro" id="IPR010199">
    <property type="entry name" value="CysJ"/>
</dbReference>
<sequence>MTTAPALPPLPGAPTRRAPDRGAPFSRDQQAWLAGFLAGLQAVRAQDENAAPVATLTATVLFGTQTGNSEELAERLAGALRDAGLGAALAPLDDVTPESLAAAGHVLVVTSTYGEGEMPDNAELFWEALSAETAGRLEELRYAVLALGDSGYEGFCQAGRLIDTRLEQLGATRIIPRVDCDVEFDEPASAWITDIAEHLAAEAPAALPGASPATVVAPAPPAKPRAARPKWNRKSPYPSRLVANRVLSGSGSAKEIRHFELDLGDSGIRYAAGDALNVVPRNAPALVDDLLEALGLDGDTPSDGAPLRERLETHWEISTPSKDLMQAIAERDPGSDLAAVLARGERETLDAYLWGRDALDLLRASPGCGFTADELTGLLRPLQPRAYSISSSPLASPDRIHLTVAAVRHDEGHGEAPREHGGVCSTFLADRADDAPHVGIFLQPNAAFRVPADGDRPVIMVGPGTGIAPFRAFLHERAESGATGRNWLFFGDQHRASDFIYEDELDAFTKRGVLHRLDLAFSRDQAEKVYVQTRMLAQGAQLYAWLQDGAHFYVCGDATRMAKDVDAALRRVVEQARGQGPEDADEYVAQLKRDKRYVRDVY</sequence>
<keyword evidence="5" id="KW-0285">Flavoprotein</keyword>
<evidence type="ECO:0000313" key="15">
    <source>
        <dbReference type="EMBL" id="GAA4392280.1"/>
    </source>
</evidence>
<dbReference type="PANTHER" id="PTHR19384">
    <property type="entry name" value="NITRIC OXIDE SYNTHASE-RELATED"/>
    <property type="match status" value="1"/>
</dbReference>
<dbReference type="EMBL" id="BAABFR010000028">
    <property type="protein sequence ID" value="GAA4392280.1"/>
    <property type="molecule type" value="Genomic_DNA"/>
</dbReference>
<dbReference type="SUPFAM" id="SSF63380">
    <property type="entry name" value="Riboflavin synthase domain-like"/>
    <property type="match status" value="1"/>
</dbReference>
<evidence type="ECO:0000256" key="2">
    <source>
        <dbReference type="ARBA" id="ARBA00001974"/>
    </source>
</evidence>
<dbReference type="PRINTS" id="PR00369">
    <property type="entry name" value="FLAVODOXIN"/>
</dbReference>
<keyword evidence="6" id="KW-0288">FMN</keyword>
<accession>A0ABP8JKP0</accession>